<keyword evidence="3" id="KW-1185">Reference proteome</keyword>
<keyword evidence="1" id="KW-0812">Transmembrane</keyword>
<gene>
    <name evidence="2" type="ORF">BC748_1286</name>
</gene>
<proteinExistence type="predicted"/>
<reference evidence="2 3" key="1">
    <citation type="submission" date="2019-03" db="EMBL/GenBank/DDBJ databases">
        <title>Genomic Encyclopedia of Archaeal and Bacterial Type Strains, Phase II (KMG-II): from individual species to whole genera.</title>
        <authorList>
            <person name="Goeker M."/>
        </authorList>
    </citation>
    <scope>NUCLEOTIDE SEQUENCE [LARGE SCALE GENOMIC DNA]</scope>
    <source>
        <strain evidence="2 3">DSM 25687</strain>
    </source>
</reference>
<organism evidence="2 3">
    <name type="scientific">Flavobacterium dankookense</name>
    <dbReference type="NCBI Taxonomy" id="706186"/>
    <lineage>
        <taxon>Bacteria</taxon>
        <taxon>Pseudomonadati</taxon>
        <taxon>Bacteroidota</taxon>
        <taxon>Flavobacteriia</taxon>
        <taxon>Flavobacteriales</taxon>
        <taxon>Flavobacteriaceae</taxon>
        <taxon>Flavobacterium</taxon>
    </lineage>
</organism>
<dbReference type="Proteomes" id="UP000295260">
    <property type="component" value="Unassembled WGS sequence"/>
</dbReference>
<sequence>MEEINVGSSLGLVIFQILSLVFQISVIFFLYRLILWIFKKSKKA</sequence>
<evidence type="ECO:0000256" key="1">
    <source>
        <dbReference type="SAM" id="Phobius"/>
    </source>
</evidence>
<evidence type="ECO:0000313" key="2">
    <source>
        <dbReference type="EMBL" id="TDP60302.1"/>
    </source>
</evidence>
<dbReference type="AlphaFoldDB" id="A0A4V3CSE2"/>
<feature type="transmembrane region" description="Helical" evidence="1">
    <location>
        <begin position="12"/>
        <end position="38"/>
    </location>
</feature>
<protein>
    <submittedName>
        <fullName evidence="2">Uncharacterized protein</fullName>
    </submittedName>
</protein>
<evidence type="ECO:0000313" key="3">
    <source>
        <dbReference type="Proteomes" id="UP000295260"/>
    </source>
</evidence>
<comment type="caution">
    <text evidence="2">The sequence shown here is derived from an EMBL/GenBank/DDBJ whole genome shotgun (WGS) entry which is preliminary data.</text>
</comment>
<name>A0A4V3CSE2_9FLAO</name>
<accession>A0A4V3CSE2</accession>
<keyword evidence="1" id="KW-1133">Transmembrane helix</keyword>
<dbReference type="EMBL" id="SNXR01000012">
    <property type="protein sequence ID" value="TDP60302.1"/>
    <property type="molecule type" value="Genomic_DNA"/>
</dbReference>
<keyword evidence="1" id="KW-0472">Membrane</keyword>